<comment type="subunit">
    <text evidence="2">Homodimer.</text>
</comment>
<sequence>MEHQIGSTERKYLLAVYLTLNQMGWTRLKKISDFLRVKMPSAKQFLERLSEQKLIYYEPRGSITLTAEGKKVAITENTKLNAVKMFFCEILGLDENEASEAAWNVYFNLNDKIVERFISFARFLVESGSDEIVGKFREFLNQPRKRMTPCPIKSILDELEEKEAATAEGSESGC</sequence>
<evidence type="ECO:0000313" key="4">
    <source>
        <dbReference type="EMBL" id="HGU40395.1"/>
    </source>
</evidence>
<dbReference type="InterPro" id="IPR022687">
    <property type="entry name" value="HTH_DTXR"/>
</dbReference>
<dbReference type="GO" id="GO:0005737">
    <property type="term" value="C:cytoplasm"/>
    <property type="evidence" value="ECO:0007669"/>
    <property type="project" value="UniProtKB-SubCell"/>
</dbReference>
<dbReference type="AlphaFoldDB" id="A0A7C4RW26"/>
<dbReference type="InterPro" id="IPR022689">
    <property type="entry name" value="Iron_dep_repressor"/>
</dbReference>
<feature type="domain" description="HTH dtxR-type" evidence="3">
    <location>
        <begin position="10"/>
        <end position="61"/>
    </location>
</feature>
<dbReference type="InterPro" id="IPR036421">
    <property type="entry name" value="Fe_dep_repressor_sf"/>
</dbReference>
<dbReference type="EMBL" id="DSZY01000020">
    <property type="protein sequence ID" value="HGU40395.1"/>
    <property type="molecule type" value="Genomic_DNA"/>
</dbReference>
<name>A0A7C4RW26_9BACT</name>
<evidence type="ECO:0000259" key="3">
    <source>
        <dbReference type="Pfam" id="PF01325"/>
    </source>
</evidence>
<comment type="caution">
    <text evidence="4">The sequence shown here is derived from an EMBL/GenBank/DDBJ whole genome shotgun (WGS) entry which is preliminary data.</text>
</comment>
<evidence type="ECO:0000256" key="1">
    <source>
        <dbReference type="ARBA" id="ARBA00004496"/>
    </source>
</evidence>
<dbReference type="InterPro" id="IPR036388">
    <property type="entry name" value="WH-like_DNA-bd_sf"/>
</dbReference>
<dbReference type="SUPFAM" id="SSF46785">
    <property type="entry name" value="Winged helix' DNA-binding domain"/>
    <property type="match status" value="1"/>
</dbReference>
<comment type="subcellular location">
    <subcellularLocation>
        <location evidence="1">Cytoplasm</location>
    </subcellularLocation>
</comment>
<dbReference type="GO" id="GO:0046983">
    <property type="term" value="F:protein dimerization activity"/>
    <property type="evidence" value="ECO:0007669"/>
    <property type="project" value="InterPro"/>
</dbReference>
<dbReference type="Pfam" id="PF01325">
    <property type="entry name" value="Fe_dep_repress"/>
    <property type="match status" value="1"/>
</dbReference>
<accession>A0A7C4RW26</accession>
<dbReference type="SMART" id="SM00529">
    <property type="entry name" value="HTH_DTXR"/>
    <property type="match status" value="1"/>
</dbReference>
<dbReference type="InterPro" id="IPR050536">
    <property type="entry name" value="DtxR_MntR_Metal-Reg"/>
</dbReference>
<dbReference type="Gene3D" id="1.10.10.10">
    <property type="entry name" value="Winged helix-like DNA-binding domain superfamily/Winged helix DNA-binding domain"/>
    <property type="match status" value="1"/>
</dbReference>
<proteinExistence type="predicted"/>
<dbReference type="PANTHER" id="PTHR33238:SF11">
    <property type="entry name" value="TRANSCRIPTIONAL REGULATOR MNTR"/>
    <property type="match status" value="1"/>
</dbReference>
<reference evidence="4" key="1">
    <citation type="journal article" date="2020" name="mSystems">
        <title>Genome- and Community-Level Interaction Insights into Carbon Utilization and Element Cycling Functions of Hydrothermarchaeota in Hydrothermal Sediment.</title>
        <authorList>
            <person name="Zhou Z."/>
            <person name="Liu Y."/>
            <person name="Xu W."/>
            <person name="Pan J."/>
            <person name="Luo Z.H."/>
            <person name="Li M."/>
        </authorList>
    </citation>
    <scope>NUCLEOTIDE SEQUENCE [LARGE SCALE GENOMIC DNA]</scope>
    <source>
        <strain evidence="4">SpSt-609</strain>
    </source>
</reference>
<dbReference type="SUPFAM" id="SSF47979">
    <property type="entry name" value="Iron-dependent repressor protein, dimerization domain"/>
    <property type="match status" value="1"/>
</dbReference>
<organism evidence="4">
    <name type="scientific">Fervidobacterium thailandense</name>
    <dbReference type="NCBI Taxonomy" id="1008305"/>
    <lineage>
        <taxon>Bacteria</taxon>
        <taxon>Thermotogati</taxon>
        <taxon>Thermotogota</taxon>
        <taxon>Thermotogae</taxon>
        <taxon>Thermotogales</taxon>
        <taxon>Fervidobacteriaceae</taxon>
        <taxon>Fervidobacterium</taxon>
    </lineage>
</organism>
<evidence type="ECO:0000256" key="2">
    <source>
        <dbReference type="ARBA" id="ARBA00011738"/>
    </source>
</evidence>
<dbReference type="PANTHER" id="PTHR33238">
    <property type="entry name" value="IRON (METAL) DEPENDENT REPRESSOR, DTXR FAMILY"/>
    <property type="match status" value="1"/>
</dbReference>
<dbReference type="GO" id="GO:0003677">
    <property type="term" value="F:DNA binding"/>
    <property type="evidence" value="ECO:0007669"/>
    <property type="project" value="InterPro"/>
</dbReference>
<gene>
    <name evidence="4" type="ORF">ENT77_04265</name>
</gene>
<dbReference type="GO" id="GO:0003700">
    <property type="term" value="F:DNA-binding transcription factor activity"/>
    <property type="evidence" value="ECO:0007669"/>
    <property type="project" value="InterPro"/>
</dbReference>
<dbReference type="InterPro" id="IPR036390">
    <property type="entry name" value="WH_DNA-bd_sf"/>
</dbReference>
<protein>
    <submittedName>
        <fullName evidence="4">Metal-dependent transcriptional regulator</fullName>
    </submittedName>
</protein>
<dbReference type="GO" id="GO:0046914">
    <property type="term" value="F:transition metal ion binding"/>
    <property type="evidence" value="ECO:0007669"/>
    <property type="project" value="InterPro"/>
</dbReference>